<organism evidence="1 2">
    <name type="scientific">Cyclobacterium amurskyense</name>
    <dbReference type="NCBI Taxonomy" id="320787"/>
    <lineage>
        <taxon>Bacteria</taxon>
        <taxon>Pseudomonadati</taxon>
        <taxon>Bacteroidota</taxon>
        <taxon>Cytophagia</taxon>
        <taxon>Cytophagales</taxon>
        <taxon>Cyclobacteriaceae</taxon>
        <taxon>Cyclobacterium</taxon>
    </lineage>
</organism>
<sequence>MVFSCKEKPVSEKKTLAIEKSNILEGLTISVDTIMVDAGEELITYGIPYISTLSPEARYFYILDNKTFKIHQIDLDSLAFIDSFFIEKEGPNSPGFTFMFQPISEDQFFFPSFQSPSIINASGEKIRSWNLNLPDIIDGFSVDLNSLTNRIVFNSTMDQLYSLPVNYETREYYLAVLNSYGKRKRIIALPEFNKANAFTIRTGGGEGGGLKIEFPYLQHLNDEVIISCTVGNGIYRYDPSLDSISYREFPLKIVPLEKKGEIKNRVHSNEEFEVEVKKIATQISHWNFIWDEASQLYFRFASRVFSHRTEYKESKMEIFLMVFSKDLELVGETRLEGLTNVPHSGFFKEGKLWSNVNVADELGFSVIDFQF</sequence>
<gene>
    <name evidence="1" type="ORF">CA2015_1847</name>
</gene>
<proteinExistence type="predicted"/>
<dbReference type="KEGG" id="camu:CA2015_1847"/>
<dbReference type="InterPro" id="IPR025316">
    <property type="entry name" value="DUF4221"/>
</dbReference>
<protein>
    <submittedName>
        <fullName evidence="1">Uncharacterized protein</fullName>
    </submittedName>
</protein>
<dbReference type="Proteomes" id="UP000036520">
    <property type="component" value="Chromosome"/>
</dbReference>
<evidence type="ECO:0000313" key="2">
    <source>
        <dbReference type="Proteomes" id="UP000036520"/>
    </source>
</evidence>
<accession>A0A0H4PAP7</accession>
<evidence type="ECO:0000313" key="1">
    <source>
        <dbReference type="EMBL" id="AKP51279.1"/>
    </source>
</evidence>
<name>A0A0H4PAP7_9BACT</name>
<dbReference type="Pfam" id="PF13970">
    <property type="entry name" value="DUF4221"/>
    <property type="match status" value="1"/>
</dbReference>
<reference evidence="1 2" key="1">
    <citation type="submission" date="2015-07" db="EMBL/GenBank/DDBJ databases">
        <authorList>
            <person name="Kim K.M."/>
        </authorList>
    </citation>
    <scope>NUCLEOTIDE SEQUENCE [LARGE SCALE GENOMIC DNA]</scope>
    <source>
        <strain evidence="1 2">KCTC 12363</strain>
    </source>
</reference>
<keyword evidence="2" id="KW-1185">Reference proteome</keyword>
<dbReference type="AlphaFoldDB" id="A0A0H4PAP7"/>
<dbReference type="STRING" id="320787.CA2015_1847"/>
<dbReference type="EMBL" id="CP012040">
    <property type="protein sequence ID" value="AKP51279.1"/>
    <property type="molecule type" value="Genomic_DNA"/>
</dbReference>